<reference evidence="1" key="2">
    <citation type="submission" date="2008-05" db="EMBL/GenBank/DDBJ databases">
        <authorList>
            <person name="Crossman L.C."/>
        </authorList>
    </citation>
    <scope>NUCLEOTIDE SEQUENCE</scope>
    <source>
        <strain evidence="1">ATCC43949</strain>
    </source>
</reference>
<reference evidence="2" key="1">
    <citation type="journal article" date="2008" name="Proc. Natl. Acad. Sci. U.S.A.">
        <title>Rapid virulence annotation (RVA): identification of virulence factors using a bacterial genome library and multiple invertebrate hosts.</title>
        <authorList>
            <person name="Waterfield N.R."/>
            <person name="Sanchez-Contreras M."/>
            <person name="Eleftherianos I."/>
            <person name="Dowling A."/>
            <person name="Wilkinson P."/>
            <person name="Parkhill J."/>
            <person name="Thomson N."/>
            <person name="Reynolds S.E."/>
            <person name="Bode H.B."/>
            <person name="Dorus S."/>
            <person name="Ffrench-Constant R.H."/>
        </authorList>
    </citation>
    <scope>NUCLEOTIDE SEQUENCE</scope>
    <source>
        <strain evidence="2">ATCC 43949</strain>
    </source>
</reference>
<dbReference type="KEGG" id="pay:PAU_01262"/>
<name>B6VK80_PHOAA</name>
<dbReference type="AlphaFoldDB" id="B6VK80"/>
<protein>
    <submittedName>
        <fullName evidence="2">Uncharacterized protein</fullName>
    </submittedName>
</protein>
<organism evidence="2">
    <name type="scientific">Photorhabdus asymbiotica subsp. asymbiotica (strain ATCC 43949 / 3105-77)</name>
    <name type="common">Xenorhabdus luminescens (strain 2)</name>
    <dbReference type="NCBI Taxonomy" id="553480"/>
    <lineage>
        <taxon>Bacteria</taxon>
        <taxon>Pseudomonadati</taxon>
        <taxon>Pseudomonadota</taxon>
        <taxon>Gammaproteobacteria</taxon>
        <taxon>Enterobacterales</taxon>
        <taxon>Morganellaceae</taxon>
        <taxon>Photorhabdus</taxon>
    </lineage>
</organism>
<reference evidence="1 3" key="4">
    <citation type="journal article" date="2009" name="BMC Genomics">
        <title>Comparative genomics of the emerging human pathogen Photorhabdus asymbiotica with the insect pathogen Photorhabdus luminescens.</title>
        <authorList>
            <person name="Wilkinson P."/>
            <person name="Waterfield N.R."/>
            <person name="Crossman L."/>
            <person name="Corton C."/>
            <person name="Sanchez-Contreras M."/>
            <person name="Vlisidou I."/>
            <person name="Barron A."/>
            <person name="Bignell A."/>
            <person name="Clark L."/>
            <person name="Ormond D."/>
            <person name="Mayho M."/>
            <person name="Bason N."/>
            <person name="Smith F."/>
            <person name="Simmonds M."/>
            <person name="Churcher C."/>
            <person name="Harris D."/>
            <person name="Thompson N.R."/>
            <person name="Quail M."/>
            <person name="Parkhill J."/>
            <person name="ffrench-Constant R.H."/>
        </authorList>
    </citation>
    <scope>NUCLEOTIDE SEQUENCE [LARGE SCALE GENOMIC DNA]</scope>
    <source>
        <strain evidence="3">ATCC 43949 / 3105-77</strain>
        <strain evidence="1">ATCC43949</strain>
    </source>
</reference>
<sequence length="77" mass="9025">MCFNDLSVELKNKLSVQTSLNVNYIHVQDDPGLELEIFSRYNKGTNPMSKQEIRHVLFSSQFNDWVINKVDELKHDN</sequence>
<accession>C7BRF3</accession>
<evidence type="ECO:0000313" key="3">
    <source>
        <dbReference type="Proteomes" id="UP000002747"/>
    </source>
</evidence>
<accession>B6VK80</accession>
<evidence type="ECO:0000313" key="1">
    <source>
        <dbReference type="EMBL" id="CAQ83354.1"/>
    </source>
</evidence>
<reference evidence="2" key="3">
    <citation type="submission" date="2008-09" db="EMBL/GenBank/DDBJ databases">
        <authorList>
            <person name="Thomson N.R."/>
        </authorList>
    </citation>
    <scope>NUCLEOTIDE SEQUENCE</scope>
    <source>
        <strain evidence="2">ATCC 43949</strain>
    </source>
</reference>
<gene>
    <name evidence="1" type="ordered locus">PAU_01262</name>
    <name evidence="2" type="ORF">PA-RVA2-4222</name>
</gene>
<dbReference type="EMBL" id="FM211044">
    <property type="protein sequence ID" value="CAR66560.1"/>
    <property type="molecule type" value="Genomic_DNA"/>
</dbReference>
<dbReference type="STRING" id="291112.PAU_01262"/>
<evidence type="ECO:0000313" key="2">
    <source>
        <dbReference type="EMBL" id="CAR66560.1"/>
    </source>
</evidence>
<dbReference type="EMBL" id="FM162591">
    <property type="protein sequence ID" value="CAQ83354.1"/>
    <property type="molecule type" value="Genomic_DNA"/>
</dbReference>
<proteinExistence type="predicted"/>
<dbReference type="Proteomes" id="UP000002747">
    <property type="component" value="Chromosome"/>
</dbReference>